<dbReference type="SUPFAM" id="SSF51735">
    <property type="entry name" value="NAD(P)-binding Rossmann-fold domains"/>
    <property type="match status" value="1"/>
</dbReference>
<evidence type="ECO:0000256" key="8">
    <source>
        <dbReference type="ARBA" id="ARBA00049336"/>
    </source>
</evidence>
<sequence>MTFSNVLILGANGMLGRDLAAAFPEARLCGHKDLDITDEAAVKAYILAAKPDLVINAAAYTNVDGCEDEPETAFAVNGDAPGYIAAACREAGAVLVHYSTDYVFDGSKKEYVESDETNPINVYGASKLRGEQKIAQNMDDYRIIRTSWLFGRHGKNFVETIRHLSQTNETVRVVTDQVGKPTYTADLAHKTAEIAECPPGIYHVTNDGVCSWYEFARAFAPNVVPCTSDEFPRKAKRPAYSVLTNTKTSPMRPWKEALEDYLRPTVKVPMKGIILAGGTGSRLYPLTKVTNKHLLPVYDKPMIYYPLQTLVAAGIKDIMIVSGRGHVGHFLELLGSGKEFGVRLTYEIQEGAGGIAQALGLAESWAGTDSVAVILGDNIFQDDIRKDVESFESGAKIFLKEVTDAHRFGVAEVKGSRVLGIEEKPKAPKSNLAVTGLYLYDAGVFEIIRTLKPSGRGELEITDVNNAYIQRSAMEFSVLQGFWSDAGTFESLLRASLMVCETSLISDCSGRSDNLDVRSRVEETRSGIQE</sequence>
<evidence type="ECO:0000313" key="12">
    <source>
        <dbReference type="Proteomes" id="UP000737555"/>
    </source>
</evidence>
<dbReference type="Proteomes" id="UP000737555">
    <property type="component" value="Unassembled WGS sequence"/>
</dbReference>
<dbReference type="InterPro" id="IPR029903">
    <property type="entry name" value="RmlD-like-bd"/>
</dbReference>
<dbReference type="InterPro" id="IPR029044">
    <property type="entry name" value="Nucleotide-diphossugar_trans"/>
</dbReference>
<accession>A0A8T7H5W6</accession>
<gene>
    <name evidence="11" type="primary">rfbD</name>
    <name evidence="11" type="ORF">HQQ74_10950</name>
</gene>
<keyword evidence="7" id="KW-0460">Magnesium</keyword>
<organism evidence="11 12">
    <name type="scientific">Methanoculleus bourgensis</name>
    <dbReference type="NCBI Taxonomy" id="83986"/>
    <lineage>
        <taxon>Archaea</taxon>
        <taxon>Methanobacteriati</taxon>
        <taxon>Methanobacteriota</taxon>
        <taxon>Stenosarchaea group</taxon>
        <taxon>Methanomicrobia</taxon>
        <taxon>Methanomicrobiales</taxon>
        <taxon>Methanomicrobiaceae</taxon>
        <taxon>Methanoculleus</taxon>
    </lineage>
</organism>
<keyword evidence="11" id="KW-0560">Oxidoreductase</keyword>
<feature type="domain" description="RmlD-like substrate binding" evidence="10">
    <location>
        <begin position="5"/>
        <end position="263"/>
    </location>
</feature>
<name>A0A8T7H5W6_9EURY</name>
<dbReference type="GO" id="GO:0016491">
    <property type="term" value="F:oxidoreductase activity"/>
    <property type="evidence" value="ECO:0007669"/>
    <property type="project" value="UniProtKB-KW"/>
</dbReference>
<evidence type="ECO:0000259" key="9">
    <source>
        <dbReference type="Pfam" id="PF00483"/>
    </source>
</evidence>
<reference evidence="11" key="1">
    <citation type="submission" date="2020-05" db="EMBL/GenBank/DDBJ databases">
        <title>The first insight into the ecology of ammonia-tolerant syntrophic propionate oxidizing bacteria.</title>
        <authorList>
            <person name="Singh A."/>
            <person name="Schnurer A."/>
            <person name="Westerholm M."/>
        </authorList>
    </citation>
    <scope>NUCLEOTIDE SEQUENCE</scope>
    <source>
        <strain evidence="11">MAG54</strain>
    </source>
</reference>
<evidence type="ECO:0000256" key="7">
    <source>
        <dbReference type="ARBA" id="ARBA00022842"/>
    </source>
</evidence>
<dbReference type="Gene3D" id="3.90.25.10">
    <property type="entry name" value="UDP-galactose 4-epimerase, domain 1"/>
    <property type="match status" value="1"/>
</dbReference>
<dbReference type="EMBL" id="JABMJE010000239">
    <property type="protein sequence ID" value="NQS79192.1"/>
    <property type="molecule type" value="Genomic_DNA"/>
</dbReference>
<evidence type="ECO:0000256" key="4">
    <source>
        <dbReference type="ARBA" id="ARBA00022679"/>
    </source>
</evidence>
<dbReference type="PANTHER" id="PTHR43532:SF1">
    <property type="entry name" value="GLUCOSE-1-PHOSPHATE THYMIDYLYLTRANSFERASE 1"/>
    <property type="match status" value="1"/>
</dbReference>
<dbReference type="InterPro" id="IPR005835">
    <property type="entry name" value="NTP_transferase_dom"/>
</dbReference>
<protein>
    <recommendedName>
        <fullName evidence="3">glucose-1-phosphate thymidylyltransferase</fullName>
        <ecNumber evidence="3">2.7.7.24</ecNumber>
    </recommendedName>
</protein>
<keyword evidence="4" id="KW-0808">Transferase</keyword>
<dbReference type="CDD" id="cd02538">
    <property type="entry name" value="G1P_TT_short"/>
    <property type="match status" value="1"/>
</dbReference>
<dbReference type="AlphaFoldDB" id="A0A8T7H5W6"/>
<evidence type="ECO:0000256" key="5">
    <source>
        <dbReference type="ARBA" id="ARBA00022695"/>
    </source>
</evidence>
<comment type="catalytic activity">
    <reaction evidence="8">
        <text>dTTP + alpha-D-glucose 1-phosphate + H(+) = dTDP-alpha-D-glucose + diphosphate</text>
        <dbReference type="Rhea" id="RHEA:15225"/>
        <dbReference type="ChEBI" id="CHEBI:15378"/>
        <dbReference type="ChEBI" id="CHEBI:33019"/>
        <dbReference type="ChEBI" id="CHEBI:37568"/>
        <dbReference type="ChEBI" id="CHEBI:57477"/>
        <dbReference type="ChEBI" id="CHEBI:58601"/>
        <dbReference type="EC" id="2.7.7.24"/>
    </reaction>
</comment>
<evidence type="ECO:0000256" key="6">
    <source>
        <dbReference type="ARBA" id="ARBA00022723"/>
    </source>
</evidence>
<dbReference type="NCBIfam" id="TIGR01214">
    <property type="entry name" value="rmlD"/>
    <property type="match status" value="1"/>
</dbReference>
<dbReference type="SUPFAM" id="SSF53448">
    <property type="entry name" value="Nucleotide-diphospho-sugar transferases"/>
    <property type="match status" value="1"/>
</dbReference>
<comment type="cofactor">
    <cofactor evidence="1">
        <name>Mg(2+)</name>
        <dbReference type="ChEBI" id="CHEBI:18420"/>
    </cofactor>
</comment>
<comment type="similarity">
    <text evidence="2">Belongs to the glucose-1-phosphate thymidylyltransferase family.</text>
</comment>
<dbReference type="GO" id="GO:0046872">
    <property type="term" value="F:metal ion binding"/>
    <property type="evidence" value="ECO:0007669"/>
    <property type="project" value="UniProtKB-KW"/>
</dbReference>
<comment type="caution">
    <text evidence="11">The sequence shown here is derived from an EMBL/GenBank/DDBJ whole genome shotgun (WGS) entry which is preliminary data.</text>
</comment>
<evidence type="ECO:0000313" key="11">
    <source>
        <dbReference type="EMBL" id="NQS79192.1"/>
    </source>
</evidence>
<dbReference type="Pfam" id="PF00483">
    <property type="entry name" value="NTP_transferase"/>
    <property type="match status" value="1"/>
</dbReference>
<keyword evidence="5" id="KW-0548">Nucleotidyltransferase</keyword>
<dbReference type="InterPro" id="IPR036291">
    <property type="entry name" value="NAD(P)-bd_dom_sf"/>
</dbReference>
<feature type="domain" description="Nucleotidyl transferase" evidence="9">
    <location>
        <begin position="271"/>
        <end position="499"/>
    </location>
</feature>
<dbReference type="Gene3D" id="3.40.50.720">
    <property type="entry name" value="NAD(P)-binding Rossmann-like Domain"/>
    <property type="match status" value="1"/>
</dbReference>
<dbReference type="InterPro" id="IPR005913">
    <property type="entry name" value="dTDP_dehydrorham_reduct"/>
</dbReference>
<dbReference type="CDD" id="cd05254">
    <property type="entry name" value="dTDP_HR_like_SDR_e"/>
    <property type="match status" value="1"/>
</dbReference>
<dbReference type="GO" id="GO:0008879">
    <property type="term" value="F:glucose-1-phosphate thymidylyltransferase activity"/>
    <property type="evidence" value="ECO:0007669"/>
    <property type="project" value="UniProtKB-EC"/>
</dbReference>
<evidence type="ECO:0000256" key="1">
    <source>
        <dbReference type="ARBA" id="ARBA00001946"/>
    </source>
</evidence>
<dbReference type="Pfam" id="PF04321">
    <property type="entry name" value="RmlD_sub_bind"/>
    <property type="match status" value="1"/>
</dbReference>
<evidence type="ECO:0000256" key="3">
    <source>
        <dbReference type="ARBA" id="ARBA00012461"/>
    </source>
</evidence>
<proteinExistence type="inferred from homology"/>
<dbReference type="PANTHER" id="PTHR43532">
    <property type="entry name" value="GLUCOSE-1-PHOSPHATE THYMIDYLYLTRANSFERASE"/>
    <property type="match status" value="1"/>
</dbReference>
<dbReference type="EC" id="2.7.7.24" evidence="3"/>
<keyword evidence="6" id="KW-0479">Metal-binding</keyword>
<dbReference type="InterPro" id="IPR005907">
    <property type="entry name" value="G1P_thy_trans_s"/>
</dbReference>
<dbReference type="Gene3D" id="3.90.550.10">
    <property type="entry name" value="Spore Coat Polysaccharide Biosynthesis Protein SpsA, Chain A"/>
    <property type="match status" value="1"/>
</dbReference>
<evidence type="ECO:0000256" key="2">
    <source>
        <dbReference type="ARBA" id="ARBA00010480"/>
    </source>
</evidence>
<evidence type="ECO:0000259" key="10">
    <source>
        <dbReference type="Pfam" id="PF04321"/>
    </source>
</evidence>